<evidence type="ECO:0000313" key="3">
    <source>
        <dbReference type="EMBL" id="KKS86301.1"/>
    </source>
</evidence>
<evidence type="ECO:0000313" key="4">
    <source>
        <dbReference type="Proteomes" id="UP000034543"/>
    </source>
</evidence>
<dbReference type="InterPro" id="IPR020904">
    <property type="entry name" value="Sc_DH/Rdtase_CS"/>
</dbReference>
<protein>
    <submittedName>
        <fullName evidence="3">Nucleoside-diphosphate-sugar epimerase</fullName>
    </submittedName>
</protein>
<comment type="similarity">
    <text evidence="1">Belongs to the NAD(P)-dependent epimerase/dehydratase family.</text>
</comment>
<organism evidence="3 4">
    <name type="scientific">Candidatus Gottesmanbacteria bacterium GW2011_GWA1_43_11</name>
    <dbReference type="NCBI Taxonomy" id="1618436"/>
    <lineage>
        <taxon>Bacteria</taxon>
        <taxon>Candidatus Gottesmaniibacteriota</taxon>
    </lineage>
</organism>
<dbReference type="InterPro" id="IPR036291">
    <property type="entry name" value="NAD(P)-bd_dom_sf"/>
</dbReference>
<dbReference type="EMBL" id="LCFB01000001">
    <property type="protein sequence ID" value="KKS86301.1"/>
    <property type="molecule type" value="Genomic_DNA"/>
</dbReference>
<dbReference type="PROSITE" id="PS00061">
    <property type="entry name" value="ADH_SHORT"/>
    <property type="match status" value="1"/>
</dbReference>
<accession>A0A0G1ET92</accession>
<dbReference type="SUPFAM" id="SSF51735">
    <property type="entry name" value="NAD(P)-binding Rossmann-fold domains"/>
    <property type="match status" value="1"/>
</dbReference>
<sequence>MNSKVGSNSNQSKKSNRKKVLITGATGFIGANLCRALLKQNHEVYALIRPNSNIWRIEEIKSRLRRVEISLLDTEKLILELSTVKPEWIFHCAAHGAYSWQTDVEQMIATNVAATVNLLTAASKVGFESFVYTGSSSEYGFAKGSPNENDRLQPNSSYAVTKAAATHFCQLFAQQYQLNIATVRLYSVYGPYEQPGRLMPTLLLSLKNSRWPALVSPEVAHDFIYIDDVCNACIHLAGHQLGEGEVYNLGTGKQTTMKQLVNLCQSLFPITTKPEWSSMPNRFWDSSNWVANVDKIKHTHNWQPKKSLSDGLQSYMSWFSANPQLEDFYKQSLQAHQK</sequence>
<evidence type="ECO:0000256" key="1">
    <source>
        <dbReference type="ARBA" id="ARBA00007637"/>
    </source>
</evidence>
<dbReference type="Pfam" id="PF01370">
    <property type="entry name" value="Epimerase"/>
    <property type="match status" value="1"/>
</dbReference>
<feature type="domain" description="NAD-dependent epimerase/dehydratase" evidence="2">
    <location>
        <begin position="20"/>
        <end position="250"/>
    </location>
</feature>
<comment type="caution">
    <text evidence="3">The sequence shown here is derived from an EMBL/GenBank/DDBJ whole genome shotgun (WGS) entry which is preliminary data.</text>
</comment>
<gene>
    <name evidence="3" type="ORF">UV59_C0001G0024</name>
</gene>
<dbReference type="Gene3D" id="3.40.50.720">
    <property type="entry name" value="NAD(P)-binding Rossmann-like Domain"/>
    <property type="match status" value="1"/>
</dbReference>
<name>A0A0G1ET92_9BACT</name>
<dbReference type="InterPro" id="IPR001509">
    <property type="entry name" value="Epimerase_deHydtase"/>
</dbReference>
<dbReference type="STRING" id="1618436.UV59_C0001G0024"/>
<dbReference type="AlphaFoldDB" id="A0A0G1ET92"/>
<dbReference type="Proteomes" id="UP000034543">
    <property type="component" value="Unassembled WGS sequence"/>
</dbReference>
<evidence type="ECO:0000259" key="2">
    <source>
        <dbReference type="Pfam" id="PF01370"/>
    </source>
</evidence>
<reference evidence="3 4" key="1">
    <citation type="journal article" date="2015" name="Nature">
        <title>rRNA introns, odd ribosomes, and small enigmatic genomes across a large radiation of phyla.</title>
        <authorList>
            <person name="Brown C.T."/>
            <person name="Hug L.A."/>
            <person name="Thomas B.C."/>
            <person name="Sharon I."/>
            <person name="Castelle C.J."/>
            <person name="Singh A."/>
            <person name="Wilkins M.J."/>
            <person name="Williams K.H."/>
            <person name="Banfield J.F."/>
        </authorList>
    </citation>
    <scope>NUCLEOTIDE SEQUENCE [LARGE SCALE GENOMIC DNA]</scope>
</reference>
<dbReference type="PANTHER" id="PTHR43000">
    <property type="entry name" value="DTDP-D-GLUCOSE 4,6-DEHYDRATASE-RELATED"/>
    <property type="match status" value="1"/>
</dbReference>
<proteinExistence type="inferred from homology"/>